<feature type="domain" description="VQ" evidence="2">
    <location>
        <begin position="134"/>
        <end position="161"/>
    </location>
</feature>
<keyword evidence="4" id="KW-1185">Reference proteome</keyword>
<dbReference type="InterPro" id="IPR039609">
    <property type="entry name" value="VQ_15/22"/>
</dbReference>
<feature type="compositionally biased region" description="Polar residues" evidence="1">
    <location>
        <begin position="79"/>
        <end position="101"/>
    </location>
</feature>
<organism evidence="3 4">
    <name type="scientific">Eleusine coracana subsp. coracana</name>
    <dbReference type="NCBI Taxonomy" id="191504"/>
    <lineage>
        <taxon>Eukaryota</taxon>
        <taxon>Viridiplantae</taxon>
        <taxon>Streptophyta</taxon>
        <taxon>Embryophyta</taxon>
        <taxon>Tracheophyta</taxon>
        <taxon>Spermatophyta</taxon>
        <taxon>Magnoliopsida</taxon>
        <taxon>Liliopsida</taxon>
        <taxon>Poales</taxon>
        <taxon>Poaceae</taxon>
        <taxon>PACMAD clade</taxon>
        <taxon>Chloridoideae</taxon>
        <taxon>Cynodonteae</taxon>
        <taxon>Eleusininae</taxon>
        <taxon>Eleusine</taxon>
    </lineage>
</organism>
<accession>A0AAV5CZY7</accession>
<comment type="caution">
    <text evidence="3">The sequence shown here is derived from an EMBL/GenBank/DDBJ whole genome shotgun (WGS) entry which is preliminary data.</text>
</comment>
<evidence type="ECO:0000313" key="3">
    <source>
        <dbReference type="EMBL" id="GJN03443.1"/>
    </source>
</evidence>
<sequence length="351" mass="35533">MDSGNSGSLSLQSSSGGDDEFDSRCGGVEDSSPLSALLRPPPGPSFSSAVLPGFGGSSSFYGIHDLATPPLSHAAHWPSPTTRQLPATGDGASSTAPPQSSGGHGVQPPASAGDQPAQQAPARGSRKRARASRRAPTTVLTTDTSNFRAMVQEFTGVPAPPFASARSSRFDHLFPSRSSAAGALALPYLLRPFAHKLQPPFIANKAIATSAAPRTTVASGDSYQHLASAPAGALGMPDHGNYLSFQSGTGGQLDGSARTRYPKTFHAAGFSGGLAAMSSEATRHLRPRPHGGDELSGLVGAASVSAAERNASTTTTVIAGGAAATTTPGAAPPGIRRAPRGVESSWICTSE</sequence>
<evidence type="ECO:0000259" key="2">
    <source>
        <dbReference type="Pfam" id="PF05678"/>
    </source>
</evidence>
<reference evidence="3" key="2">
    <citation type="submission" date="2021-12" db="EMBL/GenBank/DDBJ databases">
        <title>Resequencing data analysis of finger millet.</title>
        <authorList>
            <person name="Hatakeyama M."/>
            <person name="Aluri S."/>
            <person name="Balachadran M.T."/>
            <person name="Sivarajan S.R."/>
            <person name="Poveda L."/>
            <person name="Shimizu-Inatsugi R."/>
            <person name="Schlapbach R."/>
            <person name="Sreeman S.M."/>
            <person name="Shimizu K.K."/>
        </authorList>
    </citation>
    <scope>NUCLEOTIDE SEQUENCE</scope>
</reference>
<protein>
    <recommendedName>
        <fullName evidence="2">VQ domain-containing protein</fullName>
    </recommendedName>
</protein>
<reference evidence="3" key="1">
    <citation type="journal article" date="2018" name="DNA Res.">
        <title>Multiple hybrid de novo genome assembly of finger millet, an orphan allotetraploid crop.</title>
        <authorList>
            <person name="Hatakeyama M."/>
            <person name="Aluri S."/>
            <person name="Balachadran M.T."/>
            <person name="Sivarajan S.R."/>
            <person name="Patrignani A."/>
            <person name="Gruter S."/>
            <person name="Poveda L."/>
            <person name="Shimizu-Inatsugi R."/>
            <person name="Baeten J."/>
            <person name="Francoijs K.J."/>
            <person name="Nataraja K.N."/>
            <person name="Reddy Y.A.N."/>
            <person name="Phadnis S."/>
            <person name="Ravikumar R.L."/>
            <person name="Schlapbach R."/>
            <person name="Sreeman S.M."/>
            <person name="Shimizu K.K."/>
        </authorList>
    </citation>
    <scope>NUCLEOTIDE SEQUENCE</scope>
</reference>
<name>A0AAV5CZY7_ELECO</name>
<feature type="region of interest" description="Disordered" evidence="1">
    <location>
        <begin position="1"/>
        <end position="138"/>
    </location>
</feature>
<dbReference type="AlphaFoldDB" id="A0AAV5CZY7"/>
<feature type="compositionally biased region" description="Basic residues" evidence="1">
    <location>
        <begin position="124"/>
        <end position="133"/>
    </location>
</feature>
<evidence type="ECO:0000313" key="4">
    <source>
        <dbReference type="Proteomes" id="UP001054889"/>
    </source>
</evidence>
<feature type="compositionally biased region" description="Low complexity" evidence="1">
    <location>
        <begin position="1"/>
        <end position="16"/>
    </location>
</feature>
<dbReference type="PANTHER" id="PTHR33179">
    <property type="entry name" value="VQ MOTIF-CONTAINING PROTEIN"/>
    <property type="match status" value="1"/>
</dbReference>
<proteinExistence type="predicted"/>
<dbReference type="EMBL" id="BQKI01000010">
    <property type="protein sequence ID" value="GJN03443.1"/>
    <property type="molecule type" value="Genomic_DNA"/>
</dbReference>
<dbReference type="PANTHER" id="PTHR33179:SF58">
    <property type="entry name" value="OS08G0409500 PROTEIN"/>
    <property type="match status" value="1"/>
</dbReference>
<dbReference type="InterPro" id="IPR008889">
    <property type="entry name" value="VQ"/>
</dbReference>
<gene>
    <name evidence="3" type="primary">ga20892</name>
    <name evidence="3" type="ORF">PR202_ga20892</name>
</gene>
<dbReference type="Pfam" id="PF05678">
    <property type="entry name" value="VQ"/>
    <property type="match status" value="1"/>
</dbReference>
<evidence type="ECO:0000256" key="1">
    <source>
        <dbReference type="SAM" id="MobiDB-lite"/>
    </source>
</evidence>
<dbReference type="Proteomes" id="UP001054889">
    <property type="component" value="Unassembled WGS sequence"/>
</dbReference>